<dbReference type="PANTHER" id="PTHR42723">
    <property type="entry name" value="CHLOROPHYLL SYNTHASE"/>
    <property type="match status" value="1"/>
</dbReference>
<evidence type="ECO:0000256" key="4">
    <source>
        <dbReference type="ARBA" id="ARBA00023136"/>
    </source>
</evidence>
<dbReference type="PANTHER" id="PTHR42723:SF1">
    <property type="entry name" value="CHLOROPHYLL SYNTHASE, CHLOROPLASTIC"/>
    <property type="match status" value="1"/>
</dbReference>
<proteinExistence type="predicted"/>
<keyword evidence="3 5" id="KW-1133">Transmembrane helix</keyword>
<gene>
    <name evidence="6" type="ORF">C7459_106137</name>
</gene>
<evidence type="ECO:0000256" key="3">
    <source>
        <dbReference type="ARBA" id="ARBA00022989"/>
    </source>
</evidence>
<comment type="caution">
    <text evidence="6">The sequence shown here is derived from an EMBL/GenBank/DDBJ whole genome shotgun (WGS) entry which is preliminary data.</text>
</comment>
<dbReference type="OrthoDB" id="152343at2"/>
<feature type="transmembrane region" description="Helical" evidence="5">
    <location>
        <begin position="225"/>
        <end position="247"/>
    </location>
</feature>
<dbReference type="GO" id="GO:0016765">
    <property type="term" value="F:transferase activity, transferring alkyl or aryl (other than methyl) groups"/>
    <property type="evidence" value="ECO:0007669"/>
    <property type="project" value="InterPro"/>
</dbReference>
<feature type="transmembrane region" description="Helical" evidence="5">
    <location>
        <begin position="182"/>
        <end position="199"/>
    </location>
</feature>
<feature type="transmembrane region" description="Helical" evidence="5">
    <location>
        <begin position="150"/>
        <end position="170"/>
    </location>
</feature>
<dbReference type="GO" id="GO:0016020">
    <property type="term" value="C:membrane"/>
    <property type="evidence" value="ECO:0007669"/>
    <property type="project" value="UniProtKB-SubCell"/>
</dbReference>
<sequence length="357" mass="40379">MKQSHELPFLVRLYCLLSLSRLRTGFPSALSFVVGWMGTNTASPFHSSILAHPFLFALGWLLSFFSGTVVNLGNTVSDLREDKVNLPHRVKIARIYGLRRLLRVNNWMSLLMIVLACLTLNLAFSLFMILAVWLMNQYSFPPCRFKRHPFLSLINFSCAISFPFGYAYLMQTGGSVAPSNEWIWLCLLCTIFFGLFGTAKNLQDYDGDKAAGIRTTATMFRTKKAAVLFVAVCITSTPLLFILPILLGAFPPTVWIVPLWSVFICPMMMLKYKHRHNPAMLKTAQSIFFLYPVFFMASLGLILDPSWTMFCAIGVHACAFLLFERLGLDARMPRSYRNVMRLLDESTSNAQGPAIFK</sequence>
<comment type="subcellular location">
    <subcellularLocation>
        <location evidence="1">Membrane</location>
        <topology evidence="1">Multi-pass membrane protein</topology>
    </subcellularLocation>
</comment>
<feature type="transmembrane region" description="Helical" evidence="5">
    <location>
        <begin position="49"/>
        <end position="70"/>
    </location>
</feature>
<feature type="transmembrane region" description="Helical" evidence="5">
    <location>
        <begin position="307"/>
        <end position="328"/>
    </location>
</feature>
<accession>A0A316DDX3</accession>
<dbReference type="Proteomes" id="UP000245634">
    <property type="component" value="Unassembled WGS sequence"/>
</dbReference>
<evidence type="ECO:0000256" key="2">
    <source>
        <dbReference type="ARBA" id="ARBA00022692"/>
    </source>
</evidence>
<evidence type="ECO:0000313" key="7">
    <source>
        <dbReference type="Proteomes" id="UP000245634"/>
    </source>
</evidence>
<dbReference type="AlphaFoldDB" id="A0A316DDX3"/>
<keyword evidence="2 5" id="KW-0812">Transmembrane</keyword>
<keyword evidence="4 5" id="KW-0472">Membrane</keyword>
<reference evidence="6 7" key="1">
    <citation type="submission" date="2018-05" db="EMBL/GenBank/DDBJ databases">
        <title>Genomic Encyclopedia of Type Strains, Phase IV (KMG-IV): sequencing the most valuable type-strain genomes for metagenomic binning, comparative biology and taxonomic classification.</title>
        <authorList>
            <person name="Goeker M."/>
        </authorList>
    </citation>
    <scope>NUCLEOTIDE SEQUENCE [LARGE SCALE GENOMIC DNA]</scope>
    <source>
        <strain evidence="6 7">DSM 18773</strain>
    </source>
</reference>
<evidence type="ECO:0000256" key="1">
    <source>
        <dbReference type="ARBA" id="ARBA00004141"/>
    </source>
</evidence>
<dbReference type="RefSeq" id="WP_109688388.1">
    <property type="nucleotide sequence ID" value="NZ_QGGL01000006.1"/>
</dbReference>
<keyword evidence="6" id="KW-0808">Transferase</keyword>
<evidence type="ECO:0000256" key="5">
    <source>
        <dbReference type="SAM" id="Phobius"/>
    </source>
</evidence>
<keyword evidence="7" id="KW-1185">Reference proteome</keyword>
<protein>
    <submittedName>
        <fullName evidence="6">4-hydroxybenzoate polyprenyltransferase</fullName>
    </submittedName>
</protein>
<name>A0A316DDX3_9BACL</name>
<dbReference type="Gene3D" id="1.20.120.1780">
    <property type="entry name" value="UbiA prenyltransferase"/>
    <property type="match status" value="1"/>
</dbReference>
<feature type="transmembrane region" description="Helical" evidence="5">
    <location>
        <begin position="107"/>
        <end position="134"/>
    </location>
</feature>
<organism evidence="6 7">
    <name type="scientific">Tumebacillus permanentifrigoris</name>
    <dbReference type="NCBI Taxonomy" id="378543"/>
    <lineage>
        <taxon>Bacteria</taxon>
        <taxon>Bacillati</taxon>
        <taxon>Bacillota</taxon>
        <taxon>Bacilli</taxon>
        <taxon>Bacillales</taxon>
        <taxon>Alicyclobacillaceae</taxon>
        <taxon>Tumebacillus</taxon>
    </lineage>
</organism>
<dbReference type="EMBL" id="QGGL01000006">
    <property type="protein sequence ID" value="PWK13857.1"/>
    <property type="molecule type" value="Genomic_DNA"/>
</dbReference>
<dbReference type="InterPro" id="IPR000537">
    <property type="entry name" value="UbiA_prenyltransferase"/>
</dbReference>
<dbReference type="Pfam" id="PF01040">
    <property type="entry name" value="UbiA"/>
    <property type="match status" value="1"/>
</dbReference>
<dbReference type="InterPro" id="IPR050475">
    <property type="entry name" value="Prenyltransferase_related"/>
</dbReference>
<evidence type="ECO:0000313" key="6">
    <source>
        <dbReference type="EMBL" id="PWK13857.1"/>
    </source>
</evidence>
<feature type="transmembrane region" description="Helical" evidence="5">
    <location>
        <begin position="284"/>
        <end position="301"/>
    </location>
</feature>
<feature type="transmembrane region" description="Helical" evidence="5">
    <location>
        <begin position="253"/>
        <end position="272"/>
    </location>
</feature>